<accession>A0AA40FV30</accession>
<reference evidence="1" key="1">
    <citation type="submission" date="2021-10" db="EMBL/GenBank/DDBJ databases">
        <title>Melipona bicolor Genome sequencing and assembly.</title>
        <authorList>
            <person name="Araujo N.S."/>
            <person name="Arias M.C."/>
        </authorList>
    </citation>
    <scope>NUCLEOTIDE SEQUENCE</scope>
    <source>
        <strain evidence="1">USP_2M_L1-L4_2017</strain>
        <tissue evidence="1">Whole body</tissue>
    </source>
</reference>
<dbReference type="AlphaFoldDB" id="A0AA40FV30"/>
<comment type="caution">
    <text evidence="1">The sequence shown here is derived from an EMBL/GenBank/DDBJ whole genome shotgun (WGS) entry which is preliminary data.</text>
</comment>
<name>A0AA40FV30_9HYME</name>
<dbReference type="Proteomes" id="UP001177670">
    <property type="component" value="Unassembled WGS sequence"/>
</dbReference>
<dbReference type="EMBL" id="JAHYIQ010000015">
    <property type="protein sequence ID" value="KAK1125945.1"/>
    <property type="molecule type" value="Genomic_DNA"/>
</dbReference>
<evidence type="ECO:0000313" key="1">
    <source>
        <dbReference type="EMBL" id="KAK1125945.1"/>
    </source>
</evidence>
<keyword evidence="2" id="KW-1185">Reference proteome</keyword>
<gene>
    <name evidence="1" type="ORF">K0M31_005478</name>
</gene>
<sequence>MIAIAYAAGGEVGEAWKEVEGSPDFNDYFLGQTCVLRDREFVGRARISGISVESSLSESTTHDVVRINDVPRNDKIFWRNQSRRSRDILGDLCYVIIWRNRLTIATHSDSDALLEAAILAAVPVDTQDATLLILSAGPVLNLLLNAASEESLRITNETFVNLTVTVRGGPRRAIGPRTRGGQVTFAQAPH</sequence>
<evidence type="ECO:0000313" key="2">
    <source>
        <dbReference type="Proteomes" id="UP001177670"/>
    </source>
</evidence>
<proteinExistence type="predicted"/>
<protein>
    <submittedName>
        <fullName evidence="1">Uncharacterized protein</fullName>
    </submittedName>
</protein>
<organism evidence="1 2">
    <name type="scientific">Melipona bicolor</name>
    <dbReference type="NCBI Taxonomy" id="60889"/>
    <lineage>
        <taxon>Eukaryota</taxon>
        <taxon>Metazoa</taxon>
        <taxon>Ecdysozoa</taxon>
        <taxon>Arthropoda</taxon>
        <taxon>Hexapoda</taxon>
        <taxon>Insecta</taxon>
        <taxon>Pterygota</taxon>
        <taxon>Neoptera</taxon>
        <taxon>Endopterygota</taxon>
        <taxon>Hymenoptera</taxon>
        <taxon>Apocrita</taxon>
        <taxon>Aculeata</taxon>
        <taxon>Apoidea</taxon>
        <taxon>Anthophila</taxon>
        <taxon>Apidae</taxon>
        <taxon>Melipona</taxon>
    </lineage>
</organism>